<dbReference type="InterPro" id="IPR014030">
    <property type="entry name" value="Ketoacyl_synth_N"/>
</dbReference>
<keyword evidence="4" id="KW-0808">Transferase</keyword>
<dbReference type="InterPro" id="IPR020841">
    <property type="entry name" value="PKS_Beta-ketoAc_synthase_dom"/>
</dbReference>
<dbReference type="SUPFAM" id="SSF47336">
    <property type="entry name" value="ACP-like"/>
    <property type="match status" value="1"/>
</dbReference>
<dbReference type="InterPro" id="IPR020806">
    <property type="entry name" value="PKS_PP-bd"/>
</dbReference>
<gene>
    <name evidence="10" type="ORF">AB8O55_16075</name>
</gene>
<dbReference type="SUPFAM" id="SSF55048">
    <property type="entry name" value="Probable ACP-binding domain of malonyl-CoA ACP transacylase"/>
    <property type="match status" value="1"/>
</dbReference>
<dbReference type="InterPro" id="IPR016039">
    <property type="entry name" value="Thiolase-like"/>
</dbReference>
<dbReference type="Gene3D" id="3.40.366.10">
    <property type="entry name" value="Malonyl-Coenzyme A Acyl Carrier Protein, domain 2"/>
    <property type="match status" value="1"/>
</dbReference>
<evidence type="ECO:0000256" key="5">
    <source>
        <dbReference type="ARBA" id="ARBA00023194"/>
    </source>
</evidence>
<dbReference type="PROSITE" id="PS50075">
    <property type="entry name" value="CARRIER"/>
    <property type="match status" value="1"/>
</dbReference>
<dbReference type="InterPro" id="IPR050091">
    <property type="entry name" value="PKS_NRPS_Biosynth_Enz"/>
</dbReference>
<dbReference type="SMART" id="SM01294">
    <property type="entry name" value="PKS_PP_betabranch"/>
    <property type="match status" value="1"/>
</dbReference>
<accession>A0ABV4CLR5</accession>
<keyword evidence="3" id="KW-0597">Phosphoprotein</keyword>
<evidence type="ECO:0000313" key="10">
    <source>
        <dbReference type="EMBL" id="MEY8040927.1"/>
    </source>
</evidence>
<evidence type="ECO:0000259" key="8">
    <source>
        <dbReference type="PROSITE" id="PS50075"/>
    </source>
</evidence>
<keyword evidence="11" id="KW-1185">Reference proteome</keyword>
<dbReference type="CDD" id="cd00833">
    <property type="entry name" value="PKS"/>
    <property type="match status" value="1"/>
</dbReference>
<dbReference type="Pfam" id="PF02801">
    <property type="entry name" value="Ketoacyl-synt_C"/>
    <property type="match status" value="1"/>
</dbReference>
<dbReference type="EMBL" id="JBGEHV010000028">
    <property type="protein sequence ID" value="MEY8040927.1"/>
    <property type="molecule type" value="Genomic_DNA"/>
</dbReference>
<dbReference type="PANTHER" id="PTHR43775:SF51">
    <property type="entry name" value="INACTIVE PHENOLPHTHIOCEROL SYNTHESIS POLYKETIDE SYNTHASE TYPE I PKS1-RELATED"/>
    <property type="match status" value="1"/>
</dbReference>
<keyword evidence="7" id="KW-0012">Acyltransferase</keyword>
<dbReference type="Proteomes" id="UP001564626">
    <property type="component" value="Unassembled WGS sequence"/>
</dbReference>
<dbReference type="InterPro" id="IPR036736">
    <property type="entry name" value="ACP-like_sf"/>
</dbReference>
<keyword evidence="5" id="KW-0045">Antibiotic biosynthesis</keyword>
<evidence type="ECO:0000256" key="2">
    <source>
        <dbReference type="ARBA" id="ARBA00022450"/>
    </source>
</evidence>
<comment type="cofactor">
    <cofactor evidence="1">
        <name>pantetheine 4'-phosphate</name>
        <dbReference type="ChEBI" id="CHEBI:47942"/>
    </cofactor>
</comment>
<keyword evidence="2" id="KW-0596">Phosphopantetheine</keyword>
<comment type="caution">
    <text evidence="10">The sequence shown here is derived from an EMBL/GenBank/DDBJ whole genome shotgun (WGS) entry which is preliminary data.</text>
</comment>
<dbReference type="InterPro" id="IPR006162">
    <property type="entry name" value="Ppantetheine_attach_site"/>
</dbReference>
<feature type="domain" description="Carrier" evidence="8">
    <location>
        <begin position="942"/>
        <end position="1017"/>
    </location>
</feature>
<dbReference type="PROSITE" id="PS00012">
    <property type="entry name" value="PHOSPHOPANTETHEINE"/>
    <property type="match status" value="1"/>
</dbReference>
<dbReference type="InterPro" id="IPR016035">
    <property type="entry name" value="Acyl_Trfase/lysoPLipase"/>
</dbReference>
<dbReference type="Gene3D" id="3.30.70.3290">
    <property type="match status" value="1"/>
</dbReference>
<dbReference type="Pfam" id="PF00550">
    <property type="entry name" value="PP-binding"/>
    <property type="match status" value="1"/>
</dbReference>
<dbReference type="InterPro" id="IPR014031">
    <property type="entry name" value="Ketoacyl_synth_C"/>
</dbReference>
<dbReference type="InterPro" id="IPR032821">
    <property type="entry name" value="PKS_assoc"/>
</dbReference>
<dbReference type="SMART" id="SM00825">
    <property type="entry name" value="PKS_KS"/>
    <property type="match status" value="1"/>
</dbReference>
<protein>
    <submittedName>
        <fullName evidence="10">Type I polyketide synthase</fullName>
    </submittedName>
</protein>
<evidence type="ECO:0000313" key="11">
    <source>
        <dbReference type="Proteomes" id="UP001564626"/>
    </source>
</evidence>
<evidence type="ECO:0000256" key="3">
    <source>
        <dbReference type="ARBA" id="ARBA00022553"/>
    </source>
</evidence>
<dbReference type="InterPro" id="IPR014043">
    <property type="entry name" value="Acyl_transferase_dom"/>
</dbReference>
<sequence length="1033" mass="109045">MTGSDDKVVAALRAALRENERLKQENTSLTAAWREPIAIVGMACRLPGGVSSPESLWDLVSSGGDAVGEFPSDRGWDVDGLFDPDPGAVGKSYVRRGGFLDGAGDFDAGLFGISPREALAMDPQQRLLLESSWEALEHAGLDPRSLPQRDVGVFSGVMYHDYGTRTRGVPAGLEGFLSTGTAGSVASGRVSYALGLEGPAVTVDTACSSSLVALHLAVQSLRAGECSLALAGGVAVMAQPSPYVEFSRQRGLAADGRCKAFSDDADGTGLSEGVGVLVVERLSDARRLGHRVLGVVAGSAVNQDGASNGLTAPNGPSQERVIRAALANAGLAPSDVDAVEAHGTGTSLGDPIEAGALLKTYGRRDSAAPLWLGSLKSNIGHAQSAAGVAGVIKMVQAMRRGVLPATLHVSAPSSKVDWSSGSVEVLTEQRAWPETGRVRRAGVSSFGVSGTNAHVVLEQAPAGSTDERADAGVVPWVLSGHSPTALRAQAERLGDFLAPRPDLLRCDVGWSLLSRAKLQHRAVVLTADHDRIAMDLASVASVAPGQVSGTADVDGRTVLVFPGQGAQWVGMGAGLLGSSRVFAEAMAECDAVLAEFVDWSLLEVIREGRELDRVDVVQPVSFAVMVSLARLWQSHGITPDAVLGHSQGEIAAAHVAGVLSLRDAARIVVLRSRLIGEELAGRGGMVSLAVPESEAAELIGPGLEVAVVNGPSSVVVAGDPAACEALVAEAERWEIRVRRVPVDYASHSAHVESIREELTGILSDIKPEESEVPFFSTVDCAWVADTAALDAGYWYRNLRQRVRFAEATDALINEGFRVFVEVSAHPVLTMAVQETLDAHRGVAAAVTGTLRRDEGDLTRFATSLAELWVRGVAVDWSPLFPADARRVDLPTYAFQHQRYWLESDDTTRETTMSEHIEDGADAAPEETFARRFEGLPEEERARLVLDVIRDEAAAVLGHADAGAIEGDSPFFEIGFNSLTAVELRNRLGAAFDLALPAMLLFDHPTPALLAEHVQDLLAESAGEPTPEVSDVRR</sequence>
<dbReference type="InterPro" id="IPR001227">
    <property type="entry name" value="Ac_transferase_dom_sf"/>
</dbReference>
<dbReference type="SMART" id="SM00827">
    <property type="entry name" value="PKS_AT"/>
    <property type="match status" value="1"/>
</dbReference>
<reference evidence="10 11" key="1">
    <citation type="submission" date="2024-08" db="EMBL/GenBank/DDBJ databases">
        <title>Genome mining of Saccharopolyspora cebuensis PGLac3 from Nigerian medicinal plant.</title>
        <authorList>
            <person name="Ezeobiora C.E."/>
            <person name="Igbokwe N.H."/>
            <person name="Amin D.H."/>
            <person name="Mendie U.E."/>
        </authorList>
    </citation>
    <scope>NUCLEOTIDE SEQUENCE [LARGE SCALE GENOMIC DNA]</scope>
    <source>
        <strain evidence="10 11">PGLac3</strain>
    </source>
</reference>
<dbReference type="SMART" id="SM00823">
    <property type="entry name" value="PKS_PP"/>
    <property type="match status" value="1"/>
</dbReference>
<dbReference type="InterPro" id="IPR018201">
    <property type="entry name" value="Ketoacyl_synth_AS"/>
</dbReference>
<dbReference type="Pfam" id="PF08990">
    <property type="entry name" value="Docking"/>
    <property type="match status" value="1"/>
</dbReference>
<dbReference type="PANTHER" id="PTHR43775">
    <property type="entry name" value="FATTY ACID SYNTHASE"/>
    <property type="match status" value="1"/>
</dbReference>
<feature type="domain" description="Ketosynthase family 3 (KS3)" evidence="9">
    <location>
        <begin position="34"/>
        <end position="459"/>
    </location>
</feature>
<evidence type="ECO:0000256" key="1">
    <source>
        <dbReference type="ARBA" id="ARBA00001957"/>
    </source>
</evidence>
<dbReference type="Gene3D" id="3.40.47.10">
    <property type="match status" value="1"/>
</dbReference>
<dbReference type="SUPFAM" id="SSF52151">
    <property type="entry name" value="FabD/lysophospholipase-like"/>
    <property type="match status" value="1"/>
</dbReference>
<dbReference type="Pfam" id="PF00698">
    <property type="entry name" value="Acyl_transf_1"/>
    <property type="match status" value="1"/>
</dbReference>
<name>A0ABV4CLR5_9PSEU</name>
<dbReference type="Pfam" id="PF16197">
    <property type="entry name" value="KAsynt_C_assoc"/>
    <property type="match status" value="1"/>
</dbReference>
<proteinExistence type="predicted"/>
<dbReference type="PROSITE" id="PS52004">
    <property type="entry name" value="KS3_2"/>
    <property type="match status" value="1"/>
</dbReference>
<organism evidence="10 11">
    <name type="scientific">Saccharopolyspora cebuensis</name>
    <dbReference type="NCBI Taxonomy" id="418759"/>
    <lineage>
        <taxon>Bacteria</taxon>
        <taxon>Bacillati</taxon>
        <taxon>Actinomycetota</taxon>
        <taxon>Actinomycetes</taxon>
        <taxon>Pseudonocardiales</taxon>
        <taxon>Pseudonocardiaceae</taxon>
        <taxon>Saccharopolyspora</taxon>
    </lineage>
</organism>
<dbReference type="Gene3D" id="1.10.1200.10">
    <property type="entry name" value="ACP-like"/>
    <property type="match status" value="1"/>
</dbReference>
<evidence type="ECO:0000256" key="4">
    <source>
        <dbReference type="ARBA" id="ARBA00022679"/>
    </source>
</evidence>
<evidence type="ECO:0000256" key="6">
    <source>
        <dbReference type="ARBA" id="ARBA00023268"/>
    </source>
</evidence>
<dbReference type="InterPro" id="IPR016036">
    <property type="entry name" value="Malonyl_transacylase_ACP-bd"/>
</dbReference>
<dbReference type="InterPro" id="IPR009081">
    <property type="entry name" value="PP-bd_ACP"/>
</dbReference>
<dbReference type="Pfam" id="PF00109">
    <property type="entry name" value="ketoacyl-synt"/>
    <property type="match status" value="1"/>
</dbReference>
<dbReference type="InterPro" id="IPR015083">
    <property type="entry name" value="NorB/c/GfsB-D-like_docking"/>
</dbReference>
<evidence type="ECO:0000259" key="9">
    <source>
        <dbReference type="PROSITE" id="PS52004"/>
    </source>
</evidence>
<dbReference type="PROSITE" id="PS00606">
    <property type="entry name" value="KS3_1"/>
    <property type="match status" value="1"/>
</dbReference>
<keyword evidence="6" id="KW-0511">Multifunctional enzyme</keyword>
<dbReference type="SUPFAM" id="SSF53901">
    <property type="entry name" value="Thiolase-like"/>
    <property type="match status" value="1"/>
</dbReference>
<evidence type="ECO:0000256" key="7">
    <source>
        <dbReference type="ARBA" id="ARBA00023315"/>
    </source>
</evidence>